<reference evidence="3" key="1">
    <citation type="submission" date="2023-01" db="EMBL/GenBank/DDBJ databases">
        <title>Exophiala dermititidis isolated from Cystic Fibrosis Patient.</title>
        <authorList>
            <person name="Kurbessoian T."/>
            <person name="Crocker A."/>
            <person name="Murante D."/>
            <person name="Hogan D.A."/>
            <person name="Stajich J.E."/>
        </authorList>
    </citation>
    <scope>NUCLEOTIDE SEQUENCE</scope>
    <source>
        <strain evidence="3">Ex8</strain>
    </source>
</reference>
<dbReference type="InterPro" id="IPR056002">
    <property type="entry name" value="DUF7580"/>
</dbReference>
<evidence type="ECO:0000256" key="1">
    <source>
        <dbReference type="SAM" id="SignalP"/>
    </source>
</evidence>
<dbReference type="EMBL" id="JAJGCB010000015">
    <property type="protein sequence ID" value="KAJ8989217.1"/>
    <property type="molecule type" value="Genomic_DNA"/>
</dbReference>
<feature type="signal peptide" evidence="1">
    <location>
        <begin position="1"/>
        <end position="20"/>
    </location>
</feature>
<accession>A0AAN6ESU0</accession>
<feature type="domain" description="DUF7580" evidence="2">
    <location>
        <begin position="209"/>
        <end position="581"/>
    </location>
</feature>
<dbReference type="PANTHER" id="PTHR35186">
    <property type="entry name" value="ANK_REP_REGION DOMAIN-CONTAINING PROTEIN"/>
    <property type="match status" value="1"/>
</dbReference>
<dbReference type="AlphaFoldDB" id="A0AAN6ESU0"/>
<evidence type="ECO:0000313" key="3">
    <source>
        <dbReference type="EMBL" id="KAJ8989217.1"/>
    </source>
</evidence>
<protein>
    <recommendedName>
        <fullName evidence="2">DUF7580 domain-containing protein</fullName>
    </recommendedName>
</protein>
<name>A0AAN6ESU0_EXODE</name>
<organism evidence="3 4">
    <name type="scientific">Exophiala dermatitidis</name>
    <name type="common">Black yeast-like fungus</name>
    <name type="synonym">Wangiella dermatitidis</name>
    <dbReference type="NCBI Taxonomy" id="5970"/>
    <lineage>
        <taxon>Eukaryota</taxon>
        <taxon>Fungi</taxon>
        <taxon>Dikarya</taxon>
        <taxon>Ascomycota</taxon>
        <taxon>Pezizomycotina</taxon>
        <taxon>Eurotiomycetes</taxon>
        <taxon>Chaetothyriomycetidae</taxon>
        <taxon>Chaetothyriales</taxon>
        <taxon>Herpotrichiellaceae</taxon>
        <taxon>Exophiala</taxon>
    </lineage>
</organism>
<gene>
    <name evidence="3" type="ORF">HRR80_006941</name>
</gene>
<comment type="caution">
    <text evidence="3">The sequence shown here is derived from an EMBL/GenBank/DDBJ whole genome shotgun (WGS) entry which is preliminary data.</text>
</comment>
<proteinExistence type="predicted"/>
<dbReference type="PANTHER" id="PTHR35186:SF4">
    <property type="entry name" value="PRION-INHIBITION AND PROPAGATION HELO DOMAIN-CONTAINING PROTEIN"/>
    <property type="match status" value="1"/>
</dbReference>
<evidence type="ECO:0000313" key="4">
    <source>
        <dbReference type="Proteomes" id="UP001161757"/>
    </source>
</evidence>
<sequence>MSGVEVVGLILGIIPLVVDGLSSYKETINAVGSGIRKRKTIETLCRTLTEHRLALRLLLNCMLQNSGCEIPSDDDDSGIQTMLADSDTRQAMEDYLGSHYDVLVGAFEHCEQIFRHLITKVARLVPSIKESSELSSILEANKQSEKGWSDLKARISLTFKIKDFDKDCEKLRISIDTLDRLQRLISSNHQMAEQKPSRRAKKLATALWRMRNYAEDLYLALFKRWGVNCHQSHEVKLLLEDRIQELGNPPNRIRQKQDLPVQAFRLIFATDICAPNCLWHESMVYIVGRDQQDSGCCNSPNAGSQGAAGRKLRVKINVPESKPPVEVAEEIKDICSAIGAARNNNRHLTFALTKDRRIAGSKTATGQLKPLASTARETVPLQALLQPGSTVTRVGGGGGAPSATAVRMSPKTKMYLAWTITSNFLQLLHTPWSSPRLCAETIKFLHSPQDGADLDRAFMSMSFGPCPQGAGATSQGSVASPDLPLREALVELGILLLEIWHETTLDKAYPPDAATKRSFLERRGCAFAWLEEDRDVPVEKYYQAVFHCISGSVMNVVSGVPTWDDMRFWESMCESVIVPLHSFSKSWKPSQ</sequence>
<feature type="chain" id="PRO_5042848369" description="DUF7580 domain-containing protein" evidence="1">
    <location>
        <begin position="21"/>
        <end position="591"/>
    </location>
</feature>
<dbReference type="Proteomes" id="UP001161757">
    <property type="component" value="Unassembled WGS sequence"/>
</dbReference>
<dbReference type="Pfam" id="PF24476">
    <property type="entry name" value="DUF7580"/>
    <property type="match status" value="1"/>
</dbReference>
<evidence type="ECO:0000259" key="2">
    <source>
        <dbReference type="Pfam" id="PF24476"/>
    </source>
</evidence>
<keyword evidence="1" id="KW-0732">Signal</keyword>